<accession>A0A926EKG0</accession>
<keyword evidence="2" id="KW-1185">Reference proteome</keyword>
<dbReference type="Proteomes" id="UP000655830">
    <property type="component" value="Unassembled WGS sequence"/>
</dbReference>
<dbReference type="EMBL" id="JACRSY010000017">
    <property type="protein sequence ID" value="MBC8580140.1"/>
    <property type="molecule type" value="Genomic_DNA"/>
</dbReference>
<evidence type="ECO:0000313" key="1">
    <source>
        <dbReference type="EMBL" id="MBC8580140.1"/>
    </source>
</evidence>
<sequence>MPNIDFQNGLLCGLFINGLSLGGSSDGEGLPDGKILTVVNCDYYRGDWGHCVAYLNTHTFESVLSSGVYYVPDSGIVVIGSFQLQDWDDWSDTRPEAILKITADGAVIYEGDIYEYFKVSHSQTLEISKAFSYKSSFSIEAKRTNLTDSMALELYQTCIIGLNEGVK</sequence>
<comment type="caution">
    <text evidence="1">The sequence shown here is derived from an EMBL/GenBank/DDBJ whole genome shotgun (WGS) entry which is preliminary data.</text>
</comment>
<dbReference type="RefSeq" id="WP_249333009.1">
    <property type="nucleotide sequence ID" value="NZ_JACRSY010000017.1"/>
</dbReference>
<protein>
    <submittedName>
        <fullName evidence="1">Uncharacterized protein</fullName>
    </submittedName>
</protein>
<name>A0A926EKG0_9FIRM</name>
<proteinExistence type="predicted"/>
<evidence type="ECO:0000313" key="2">
    <source>
        <dbReference type="Proteomes" id="UP000655830"/>
    </source>
</evidence>
<organism evidence="1 2">
    <name type="scientific">Zhenhengia yiwuensis</name>
    <dbReference type="NCBI Taxonomy" id="2763666"/>
    <lineage>
        <taxon>Bacteria</taxon>
        <taxon>Bacillati</taxon>
        <taxon>Bacillota</taxon>
        <taxon>Clostridia</taxon>
        <taxon>Lachnospirales</taxon>
        <taxon>Lachnospiraceae</taxon>
        <taxon>Zhenhengia</taxon>
    </lineage>
</organism>
<dbReference type="AlphaFoldDB" id="A0A926EKG0"/>
<gene>
    <name evidence="1" type="ORF">H8718_11460</name>
</gene>
<reference evidence="1" key="1">
    <citation type="submission" date="2020-08" db="EMBL/GenBank/DDBJ databases">
        <title>Genome public.</title>
        <authorList>
            <person name="Liu C."/>
            <person name="Sun Q."/>
        </authorList>
    </citation>
    <scope>NUCLEOTIDE SEQUENCE</scope>
    <source>
        <strain evidence="1">NSJ-12</strain>
    </source>
</reference>